<dbReference type="KEGG" id="mes:Meso_0308"/>
<dbReference type="HOGENOM" id="CLU_129708_0_0_5"/>
<dbReference type="eggNOG" id="ENOG5032UF1">
    <property type="taxonomic scope" value="Bacteria"/>
</dbReference>
<dbReference type="EMBL" id="CP000390">
    <property type="protein sequence ID" value="ABG61712.1"/>
    <property type="molecule type" value="Genomic_DNA"/>
</dbReference>
<dbReference type="OrthoDB" id="7862614at2"/>
<protein>
    <submittedName>
        <fullName evidence="1">Uncharacterized protein</fullName>
    </submittedName>
</protein>
<dbReference type="AlphaFoldDB" id="Q11LL3"/>
<dbReference type="PIRSF" id="PIRSF034217">
    <property type="entry name" value="UCP034217_Mll2898"/>
    <property type="match status" value="1"/>
</dbReference>
<proteinExistence type="predicted"/>
<gene>
    <name evidence="1" type="ordered locus">Meso_0308</name>
</gene>
<organism evidence="1">
    <name type="scientific">Chelativorans sp. (strain BNC1)</name>
    <dbReference type="NCBI Taxonomy" id="266779"/>
    <lineage>
        <taxon>Bacteria</taxon>
        <taxon>Pseudomonadati</taxon>
        <taxon>Pseudomonadota</taxon>
        <taxon>Alphaproteobacteria</taxon>
        <taxon>Hyphomicrobiales</taxon>
        <taxon>Phyllobacteriaceae</taxon>
        <taxon>Chelativorans</taxon>
    </lineage>
</organism>
<name>Q11LL3_CHESB</name>
<sequence>MNRQPHSAEREVIVARAIEGMASELRLIELADYVAFIRLESMASIADIVESAAELYFAPGTLRLGHGCEAHVGWTEVPRIVLDLELRPRGATVYFTLTLGASDASVDVKYVAFEKSADDPEANTAFLAKALEASRIRRTEAVRG</sequence>
<evidence type="ECO:0000313" key="1">
    <source>
        <dbReference type="EMBL" id="ABG61712.1"/>
    </source>
</evidence>
<dbReference type="InterPro" id="IPR017024">
    <property type="entry name" value="UCP034217"/>
</dbReference>
<accession>Q11LL3</accession>
<reference evidence="1" key="1">
    <citation type="submission" date="2006-06" db="EMBL/GenBank/DDBJ databases">
        <title>Complete sequence of chromosome of Chelativorans sp. BNC1.</title>
        <authorList>
            <consortium name="US DOE Joint Genome Institute"/>
            <person name="Copeland A."/>
            <person name="Lucas S."/>
            <person name="Lapidus A."/>
            <person name="Barry K."/>
            <person name="Detter J.C."/>
            <person name="Glavina del Rio T."/>
            <person name="Hammon N."/>
            <person name="Israni S."/>
            <person name="Dalin E."/>
            <person name="Tice H."/>
            <person name="Pitluck S."/>
            <person name="Chertkov O."/>
            <person name="Brettin T."/>
            <person name="Bruce D."/>
            <person name="Han C."/>
            <person name="Tapia R."/>
            <person name="Gilna P."/>
            <person name="Schmutz J."/>
            <person name="Larimer F."/>
            <person name="Land M."/>
            <person name="Hauser L."/>
            <person name="Kyrpides N."/>
            <person name="Mikhailova N."/>
            <person name="Richardson P."/>
        </authorList>
    </citation>
    <scope>NUCLEOTIDE SEQUENCE</scope>
    <source>
        <strain evidence="1">BNC1</strain>
    </source>
</reference>
<dbReference type="STRING" id="266779.Meso_0308"/>